<evidence type="ECO:0000313" key="8">
    <source>
        <dbReference type="Proteomes" id="UP000665561"/>
    </source>
</evidence>
<comment type="caution">
    <text evidence="7">The sequence shown here is derived from an EMBL/GenBank/DDBJ whole genome shotgun (WGS) entry which is preliminary data.</text>
</comment>
<feature type="active site" description="Charge relay system" evidence="5">
    <location>
        <position position="219"/>
    </location>
</feature>
<gene>
    <name evidence="7" type="ORF">GT019_04715</name>
</gene>
<feature type="domain" description="Peptidase S8/S53" evidence="6">
    <location>
        <begin position="14"/>
        <end position="241"/>
    </location>
</feature>
<dbReference type="RefSeq" id="WP_161741599.1">
    <property type="nucleotide sequence ID" value="NZ_JAAAMV010000002.1"/>
</dbReference>
<dbReference type="Gene3D" id="3.40.50.200">
    <property type="entry name" value="Peptidase S8/S53 domain"/>
    <property type="match status" value="1"/>
</dbReference>
<dbReference type="InterPro" id="IPR015500">
    <property type="entry name" value="Peptidase_S8_subtilisin-rel"/>
</dbReference>
<comment type="similarity">
    <text evidence="1 5">Belongs to the peptidase S8 family.</text>
</comment>
<feature type="active site" description="Charge relay system" evidence="5">
    <location>
        <position position="57"/>
    </location>
</feature>
<dbReference type="PROSITE" id="PS51892">
    <property type="entry name" value="SUBTILASE"/>
    <property type="match status" value="1"/>
</dbReference>
<evidence type="ECO:0000256" key="5">
    <source>
        <dbReference type="PROSITE-ProRule" id="PRU01240"/>
    </source>
</evidence>
<reference evidence="7 8" key="1">
    <citation type="submission" date="2020-01" db="EMBL/GenBank/DDBJ databases">
        <title>Paenibacillus soybeanensis sp. nov. isolated from the nodules of soybean (Glycine max(L.) Merr).</title>
        <authorList>
            <person name="Wang H."/>
        </authorList>
    </citation>
    <scope>NUCLEOTIDE SEQUENCE [LARGE SCALE GENOMIC DNA]</scope>
    <source>
        <strain evidence="7 8">T1</strain>
    </source>
</reference>
<dbReference type="EMBL" id="JAAAMV010000002">
    <property type="protein sequence ID" value="NBD23165.1"/>
    <property type="molecule type" value="Genomic_DNA"/>
</dbReference>
<keyword evidence="4 5" id="KW-0720">Serine protease</keyword>
<evidence type="ECO:0000256" key="1">
    <source>
        <dbReference type="ARBA" id="ARBA00011073"/>
    </source>
</evidence>
<dbReference type="PANTHER" id="PTHR43399">
    <property type="entry name" value="SUBTILISIN-RELATED"/>
    <property type="match status" value="1"/>
</dbReference>
<dbReference type="InterPro" id="IPR051048">
    <property type="entry name" value="Peptidase_S8/S53_subtilisin"/>
</dbReference>
<dbReference type="Proteomes" id="UP000665561">
    <property type="component" value="Unassembled WGS sequence"/>
</dbReference>
<evidence type="ECO:0000256" key="2">
    <source>
        <dbReference type="ARBA" id="ARBA00022670"/>
    </source>
</evidence>
<keyword evidence="3 5" id="KW-0378">Hydrolase</keyword>
<dbReference type="PROSITE" id="PS00136">
    <property type="entry name" value="SUBTILASE_ASP"/>
    <property type="match status" value="1"/>
</dbReference>
<keyword evidence="8" id="KW-1185">Reference proteome</keyword>
<dbReference type="InterPro" id="IPR000209">
    <property type="entry name" value="Peptidase_S8/S53_dom"/>
</dbReference>
<sequence length="274" mass="28534">MFNDVNYPPTRSASGIVVAIVDSGIDPDRLPSGTVLLPGVNLSGDGDIADTGDPAGHGTAVASTILRIAPGVRLLPVKTMNRRGVLREAALVESALAWIATRREALGIGIVCAAFADSSHRVSDESLRGTAVRRLIAELREAGVPTVAAAGNWYPEHRARSRHGMAWPAIIREAVSVGALAGREEGVKLANASQRLHASLGTGCSTTFFALPGEPGETSGAAAVVAGCLAALRQSFPGESVDASVVRLRRIQREVADADGLRWPTVDPRDLAAD</sequence>
<protein>
    <submittedName>
        <fullName evidence="7">S8 family serine peptidase</fullName>
    </submittedName>
</protein>
<accession>A0ABW9XKN8</accession>
<dbReference type="PANTHER" id="PTHR43399:SF4">
    <property type="entry name" value="CELL WALL-ASSOCIATED PROTEASE"/>
    <property type="match status" value="1"/>
</dbReference>
<evidence type="ECO:0000256" key="3">
    <source>
        <dbReference type="ARBA" id="ARBA00022801"/>
    </source>
</evidence>
<dbReference type="SUPFAM" id="SSF52743">
    <property type="entry name" value="Subtilisin-like"/>
    <property type="match status" value="1"/>
</dbReference>
<evidence type="ECO:0000259" key="6">
    <source>
        <dbReference type="Pfam" id="PF00082"/>
    </source>
</evidence>
<evidence type="ECO:0000256" key="4">
    <source>
        <dbReference type="ARBA" id="ARBA00022825"/>
    </source>
</evidence>
<proteinExistence type="inferred from homology"/>
<name>A0ABW9XKN8_9BACL</name>
<dbReference type="PRINTS" id="PR00723">
    <property type="entry name" value="SUBTILISIN"/>
</dbReference>
<dbReference type="Pfam" id="PF00082">
    <property type="entry name" value="Peptidase_S8"/>
    <property type="match status" value="1"/>
</dbReference>
<keyword evidence="2 5" id="KW-0645">Protease</keyword>
<organism evidence="7 8">
    <name type="scientific">Paenibacillus glycinis</name>
    <dbReference type="NCBI Taxonomy" id="2697035"/>
    <lineage>
        <taxon>Bacteria</taxon>
        <taxon>Bacillati</taxon>
        <taxon>Bacillota</taxon>
        <taxon>Bacilli</taxon>
        <taxon>Bacillales</taxon>
        <taxon>Paenibacillaceae</taxon>
        <taxon>Paenibacillus</taxon>
    </lineage>
</organism>
<dbReference type="InterPro" id="IPR023827">
    <property type="entry name" value="Peptidase_S8_Asp-AS"/>
</dbReference>
<evidence type="ECO:0000313" key="7">
    <source>
        <dbReference type="EMBL" id="NBD23165.1"/>
    </source>
</evidence>
<feature type="active site" description="Charge relay system" evidence="5">
    <location>
        <position position="22"/>
    </location>
</feature>
<dbReference type="InterPro" id="IPR036852">
    <property type="entry name" value="Peptidase_S8/S53_dom_sf"/>
</dbReference>